<dbReference type="InterPro" id="IPR000932">
    <property type="entry name" value="PS_antenna-like"/>
</dbReference>
<comment type="caution">
    <text evidence="1">The sequence shown here is derived from an EMBL/GenBank/DDBJ whole genome shotgun (WGS) entry which is preliminary data.</text>
</comment>
<dbReference type="OrthoDB" id="375at2759"/>
<dbReference type="GO" id="GO:0009521">
    <property type="term" value="C:photosystem"/>
    <property type="evidence" value="ECO:0007669"/>
    <property type="project" value="InterPro"/>
</dbReference>
<dbReference type="GO" id="GO:0016168">
    <property type="term" value="F:chlorophyll binding"/>
    <property type="evidence" value="ECO:0007669"/>
    <property type="project" value="InterPro"/>
</dbReference>
<evidence type="ECO:0000313" key="1">
    <source>
        <dbReference type="EMBL" id="MBA0878842.1"/>
    </source>
</evidence>
<reference evidence="1 2" key="1">
    <citation type="journal article" date="2019" name="Genome Biol. Evol.">
        <title>Insights into the evolution of the New World diploid cottons (Gossypium, subgenus Houzingenia) based on genome sequencing.</title>
        <authorList>
            <person name="Grover C.E."/>
            <person name="Arick M.A. 2nd"/>
            <person name="Thrash A."/>
            <person name="Conover J.L."/>
            <person name="Sanders W.S."/>
            <person name="Peterson D.G."/>
            <person name="Frelichowski J.E."/>
            <person name="Scheffler J.A."/>
            <person name="Scheffler B.E."/>
            <person name="Wendel J.F."/>
        </authorList>
    </citation>
    <scope>NUCLEOTIDE SEQUENCE [LARGE SCALE GENOMIC DNA]</scope>
    <source>
        <strain evidence="1">1</strain>
        <tissue evidence="1">Leaf</tissue>
    </source>
</reference>
<dbReference type="Pfam" id="PF00421">
    <property type="entry name" value="PSII"/>
    <property type="match status" value="1"/>
</dbReference>
<evidence type="ECO:0000313" key="2">
    <source>
        <dbReference type="Proteomes" id="UP000593576"/>
    </source>
</evidence>
<dbReference type="Proteomes" id="UP000593576">
    <property type="component" value="Unassembled WGS sequence"/>
</dbReference>
<sequence>LDWIGIVVNIGGREFECAELHYPSIYGLRRGYETLFRDVFAGIDPDLDAQVEFGEFQKLEDPTSRS</sequence>
<proteinExistence type="predicted"/>
<dbReference type="GO" id="GO:0009767">
    <property type="term" value="P:photosynthetic electron transport chain"/>
    <property type="evidence" value="ECO:0007669"/>
    <property type="project" value="InterPro"/>
</dbReference>
<feature type="non-terminal residue" evidence="1">
    <location>
        <position position="66"/>
    </location>
</feature>
<name>A0A7J9N6C7_GOSSC</name>
<keyword evidence="2" id="KW-1185">Reference proteome</keyword>
<organism evidence="1 2">
    <name type="scientific">Gossypium schwendimanii</name>
    <name type="common">Cotton</name>
    <dbReference type="NCBI Taxonomy" id="34291"/>
    <lineage>
        <taxon>Eukaryota</taxon>
        <taxon>Viridiplantae</taxon>
        <taxon>Streptophyta</taxon>
        <taxon>Embryophyta</taxon>
        <taxon>Tracheophyta</taxon>
        <taxon>Spermatophyta</taxon>
        <taxon>Magnoliopsida</taxon>
        <taxon>eudicotyledons</taxon>
        <taxon>Gunneridae</taxon>
        <taxon>Pentapetalae</taxon>
        <taxon>rosids</taxon>
        <taxon>malvids</taxon>
        <taxon>Malvales</taxon>
        <taxon>Malvaceae</taxon>
        <taxon>Malvoideae</taxon>
        <taxon>Gossypium</taxon>
    </lineage>
</organism>
<dbReference type="AlphaFoldDB" id="A0A7J9N6C7"/>
<dbReference type="EMBL" id="JABFAF010273168">
    <property type="protein sequence ID" value="MBA0878842.1"/>
    <property type="molecule type" value="Genomic_DNA"/>
</dbReference>
<protein>
    <submittedName>
        <fullName evidence="1">Uncharacterized protein</fullName>
    </submittedName>
</protein>
<gene>
    <name evidence="1" type="ORF">Goshw_015269</name>
</gene>
<accession>A0A7J9N6C7</accession>